<reference evidence="2" key="1">
    <citation type="submission" date="2020-03" db="EMBL/GenBank/DDBJ databases">
        <title>Genome assembly of Azotobacter chroococcum W5.</title>
        <authorList>
            <person name="Kannepalli A."/>
        </authorList>
    </citation>
    <scope>NUCLEOTIDE SEQUENCE</scope>
    <source>
        <strain evidence="2">W5</strain>
    </source>
</reference>
<evidence type="ECO:0000259" key="1">
    <source>
        <dbReference type="Pfam" id="PF13474"/>
    </source>
</evidence>
<name>A0AA44C7X3_9GAMM</name>
<dbReference type="RefSeq" id="WP_165893526.1">
    <property type="nucleotide sequence ID" value="NZ_JAAPAP010000015.1"/>
</dbReference>
<dbReference type="SUPFAM" id="SSF54427">
    <property type="entry name" value="NTF2-like"/>
    <property type="match status" value="1"/>
</dbReference>
<evidence type="ECO:0000313" key="3">
    <source>
        <dbReference type="Proteomes" id="UP000736384"/>
    </source>
</evidence>
<proteinExistence type="predicted"/>
<dbReference type="Pfam" id="PF13474">
    <property type="entry name" value="SnoaL_3"/>
    <property type="match status" value="1"/>
</dbReference>
<organism evidence="2 3">
    <name type="scientific">Azotobacter chroococcum</name>
    <dbReference type="NCBI Taxonomy" id="353"/>
    <lineage>
        <taxon>Bacteria</taxon>
        <taxon>Pseudomonadati</taxon>
        <taxon>Pseudomonadota</taxon>
        <taxon>Gammaproteobacteria</taxon>
        <taxon>Pseudomonadales</taxon>
        <taxon>Pseudomonadaceae</taxon>
        <taxon>Azotobacter</taxon>
    </lineage>
</organism>
<dbReference type="InterPro" id="IPR037401">
    <property type="entry name" value="SnoaL-like"/>
</dbReference>
<dbReference type="NCBIfam" id="TIGR02246">
    <property type="entry name" value="SgcJ/EcaC family oxidoreductase"/>
    <property type="match status" value="1"/>
</dbReference>
<dbReference type="Proteomes" id="UP000736384">
    <property type="component" value="Unassembled WGS sequence"/>
</dbReference>
<gene>
    <name evidence="2" type="ORF">HA520_16970</name>
</gene>
<accession>A0AA44C7X3</accession>
<dbReference type="Gene3D" id="3.10.450.50">
    <property type="match status" value="1"/>
</dbReference>
<dbReference type="AlphaFoldDB" id="A0AA44C7X3"/>
<dbReference type="InterPro" id="IPR011944">
    <property type="entry name" value="Steroid_delta5-4_isomerase"/>
</dbReference>
<feature type="domain" description="SnoaL-like" evidence="1">
    <location>
        <begin position="10"/>
        <end position="128"/>
    </location>
</feature>
<comment type="caution">
    <text evidence="2">The sequence shown here is derived from an EMBL/GenBank/DDBJ whole genome shotgun (WGS) entry which is preliminary data.</text>
</comment>
<dbReference type="EMBL" id="JAAPAP010000015">
    <property type="protein sequence ID" value="NHN78949.1"/>
    <property type="molecule type" value="Genomic_DNA"/>
</dbReference>
<sequence>MSSTTDRAEIEVLFQKLARAHADHNADAIVDAYAPDAVIFDLAPPLGRRGMNRDSVAAWLGGWDGPIQIDVRDVNLTVDGDLAFVSALNRMCGRQGGEDQDMWYRTTICLRKTSGRWRIVHDHSSVPFYMDGSYRAAVDLKAQWDGAA</sequence>
<dbReference type="InterPro" id="IPR032710">
    <property type="entry name" value="NTF2-like_dom_sf"/>
</dbReference>
<protein>
    <submittedName>
        <fullName evidence="2">SgcJ/EcaC family oxidoreductase</fullName>
    </submittedName>
</protein>
<evidence type="ECO:0000313" key="2">
    <source>
        <dbReference type="EMBL" id="NHN78949.1"/>
    </source>
</evidence>